<reference evidence="2 3" key="1">
    <citation type="submission" date="2022-03" db="EMBL/GenBank/DDBJ databases">
        <authorList>
            <person name="Brunel B."/>
        </authorList>
    </citation>
    <scope>NUCLEOTIDE SEQUENCE [LARGE SCALE GENOMIC DNA]</scope>
    <source>
        <strain evidence="2">STM5069sample</strain>
    </source>
</reference>
<evidence type="ECO:0000313" key="2">
    <source>
        <dbReference type="EMBL" id="CAH2402294.1"/>
    </source>
</evidence>
<dbReference type="Proteomes" id="UP001153050">
    <property type="component" value="Unassembled WGS sequence"/>
</dbReference>
<comment type="caution">
    <text evidence="2">The sequence shown here is derived from an EMBL/GenBank/DDBJ whole genome shotgun (WGS) entry which is preliminary data.</text>
</comment>
<evidence type="ECO:0000256" key="1">
    <source>
        <dbReference type="SAM" id="MobiDB-lite"/>
    </source>
</evidence>
<dbReference type="EMBL" id="CAKXZT010000126">
    <property type="protein sequence ID" value="CAH2402294.1"/>
    <property type="molecule type" value="Genomic_DNA"/>
</dbReference>
<feature type="compositionally biased region" description="Low complexity" evidence="1">
    <location>
        <begin position="155"/>
        <end position="169"/>
    </location>
</feature>
<proteinExistence type="predicted"/>
<sequence>MIAPLGFHVRWYCNAVASLSFARSCAAFFYVLQGRYTEQLRHFRFASLANRDFRLQVPDFETLILERKLLGFPFCLFRPGLFHSGVHQCPKSQGTVCWSLQSEFCSHDGKLAQEASLIFFHIGDAICQTGWTMRSRTEFGKSVHDLLDGREAGDSPSSAEPAAPANLSP</sequence>
<organism evidence="2 3">
    <name type="scientific">Mesorhizobium escarrei</name>
    <dbReference type="NCBI Taxonomy" id="666018"/>
    <lineage>
        <taxon>Bacteria</taxon>
        <taxon>Pseudomonadati</taxon>
        <taxon>Pseudomonadota</taxon>
        <taxon>Alphaproteobacteria</taxon>
        <taxon>Hyphomicrobiales</taxon>
        <taxon>Phyllobacteriaceae</taxon>
        <taxon>Mesorhizobium</taxon>
    </lineage>
</organism>
<accession>A0ABM9E126</accession>
<keyword evidence="3" id="KW-1185">Reference proteome</keyword>
<gene>
    <name evidence="2" type="ORF">MES5069_310030</name>
</gene>
<evidence type="ECO:0000313" key="3">
    <source>
        <dbReference type="Proteomes" id="UP001153050"/>
    </source>
</evidence>
<protein>
    <submittedName>
        <fullName evidence="2">Uncharacterized protein</fullName>
    </submittedName>
</protein>
<name>A0ABM9E126_9HYPH</name>
<feature type="region of interest" description="Disordered" evidence="1">
    <location>
        <begin position="149"/>
        <end position="169"/>
    </location>
</feature>